<protein>
    <submittedName>
        <fullName evidence="2">Uncharacterized protein</fullName>
    </submittedName>
</protein>
<proteinExistence type="predicted"/>
<name>A0A2P2NKH4_RHIMU</name>
<dbReference type="EMBL" id="GGEC01062515">
    <property type="protein sequence ID" value="MBX42999.1"/>
    <property type="molecule type" value="Transcribed_RNA"/>
</dbReference>
<keyword evidence="1" id="KW-1133">Transmembrane helix</keyword>
<sequence>MDSQPYMLYILLSFVTGSWNILAITDG</sequence>
<organism evidence="2">
    <name type="scientific">Rhizophora mucronata</name>
    <name type="common">Asiatic mangrove</name>
    <dbReference type="NCBI Taxonomy" id="61149"/>
    <lineage>
        <taxon>Eukaryota</taxon>
        <taxon>Viridiplantae</taxon>
        <taxon>Streptophyta</taxon>
        <taxon>Embryophyta</taxon>
        <taxon>Tracheophyta</taxon>
        <taxon>Spermatophyta</taxon>
        <taxon>Magnoliopsida</taxon>
        <taxon>eudicotyledons</taxon>
        <taxon>Gunneridae</taxon>
        <taxon>Pentapetalae</taxon>
        <taxon>rosids</taxon>
        <taxon>fabids</taxon>
        <taxon>Malpighiales</taxon>
        <taxon>Rhizophoraceae</taxon>
        <taxon>Rhizophora</taxon>
    </lineage>
</organism>
<feature type="transmembrane region" description="Helical" evidence="1">
    <location>
        <begin position="6"/>
        <end position="25"/>
    </location>
</feature>
<keyword evidence="1" id="KW-0812">Transmembrane</keyword>
<evidence type="ECO:0000313" key="2">
    <source>
        <dbReference type="EMBL" id="MBX42999.1"/>
    </source>
</evidence>
<dbReference type="AlphaFoldDB" id="A0A2P2NKH4"/>
<evidence type="ECO:0000256" key="1">
    <source>
        <dbReference type="SAM" id="Phobius"/>
    </source>
</evidence>
<reference evidence="2" key="1">
    <citation type="submission" date="2018-02" db="EMBL/GenBank/DDBJ databases">
        <title>Rhizophora mucronata_Transcriptome.</title>
        <authorList>
            <person name="Meera S.P."/>
            <person name="Sreeshan A."/>
            <person name="Augustine A."/>
        </authorList>
    </citation>
    <scope>NUCLEOTIDE SEQUENCE</scope>
    <source>
        <tissue evidence="2">Leaf</tissue>
    </source>
</reference>
<keyword evidence="1" id="KW-0472">Membrane</keyword>
<accession>A0A2P2NKH4</accession>